<dbReference type="EMBL" id="JBBPFD010000011">
    <property type="protein sequence ID" value="KAK7907411.1"/>
    <property type="molecule type" value="Genomic_DNA"/>
</dbReference>
<dbReference type="InterPro" id="IPR027876">
    <property type="entry name" value="DUF4550"/>
</dbReference>
<gene>
    <name evidence="3" type="ORF">WMY93_016023</name>
</gene>
<reference evidence="4" key="1">
    <citation type="submission" date="2024-04" db="EMBL/GenBank/DDBJ databases">
        <title>Salinicola lusitanus LLJ914,a marine bacterium isolated from the Okinawa Trough.</title>
        <authorList>
            <person name="Li J."/>
        </authorList>
    </citation>
    <scope>NUCLEOTIDE SEQUENCE [LARGE SCALE GENOMIC DNA]</scope>
</reference>
<keyword evidence="4" id="KW-1185">Reference proteome</keyword>
<name>A0AAW0P204_9GOBI</name>
<dbReference type="AlphaFoldDB" id="A0AAW0P204"/>
<dbReference type="Proteomes" id="UP001460270">
    <property type="component" value="Unassembled WGS sequence"/>
</dbReference>
<accession>A0AAW0P204</accession>
<dbReference type="PANTHER" id="PTHR33667">
    <property type="entry name" value="SI:DKEY-57N24.6"/>
    <property type="match status" value="1"/>
</dbReference>
<evidence type="ECO:0000256" key="1">
    <source>
        <dbReference type="SAM" id="MobiDB-lite"/>
    </source>
</evidence>
<dbReference type="PANTHER" id="PTHR33667:SF7">
    <property type="entry name" value="RIKEN CDNA 1810020O05 GENE"/>
    <property type="match status" value="1"/>
</dbReference>
<protein>
    <recommendedName>
        <fullName evidence="2">DUF4550 domain-containing protein</fullName>
    </recommendedName>
</protein>
<evidence type="ECO:0000313" key="4">
    <source>
        <dbReference type="Proteomes" id="UP001460270"/>
    </source>
</evidence>
<proteinExistence type="predicted"/>
<feature type="domain" description="DUF4550" evidence="2">
    <location>
        <begin position="60"/>
        <end position="151"/>
    </location>
</feature>
<comment type="caution">
    <text evidence="3">The sequence shown here is derived from an EMBL/GenBank/DDBJ whole genome shotgun (WGS) entry which is preliminary data.</text>
</comment>
<feature type="region of interest" description="Disordered" evidence="1">
    <location>
        <begin position="741"/>
        <end position="773"/>
    </location>
</feature>
<evidence type="ECO:0000259" key="2">
    <source>
        <dbReference type="Pfam" id="PF15084"/>
    </source>
</evidence>
<dbReference type="Pfam" id="PF15084">
    <property type="entry name" value="DUF4550"/>
    <property type="match status" value="1"/>
</dbReference>
<sequence>MENDDISEDSLPFSEKTFEDDIPYYITWTVCIALAFPQEEAEVCKVNERKKNFQPCQGCYHIEYKLLPGDAEAVKLDLLLFGPVAKLYKEDESKIIQTWTEEGQTWVGWIQDFNIKVHRDMAIHLLHHKITVHIWNHKKKPFNQTDFDRQKPLKLTQDLIEDTETCGDVKSIVTKIRLLGQKTEATRQHFHSTLVLKLKDKHITVPETAADDQASEVGIASVQLSPMTFLAGEQSLTNWGLVGSCGVDECMIHISLEKPLLSDELKAELNPLAITILSASSMPFTPLPFHVLEEKCMPVYCQYKFHNLQMHKTNYATHGHKISFRDVNVIFAGLMNPQDLYEFLSGPPMTIEIHDRDRKQDDKTPDRLLSCGFNGISSGVTSKCKTEDFNYHGVARLSFSKLLLGTTNAKVSLPIKCCTPPPGMDIARDLTVLPGHYIDSNSELKVSFTLACPLKLDLCEALFGRVVCMFNNNNFAMMDKLRLEILKSNKESFKLETENALSNYTAYYKHSHSSDLDYVTGFHLVDKTKQILVVEGLRYKAVRRIWEFVSMKLSGSKEEQVVVLYSSSLAFFKRIYDTLDLSLTPIILPESLEIIMKEPLIYVKGTIPPLCLQGLLRLSQLCQTRCLENALQYNLFPSAEMIQCLRRQYETPAQHWRQVLGVMEGQEGEQTPVVLTSQSTRQKSNIKENSHIIKDMGRSGSPKTLSRFTYSQEYCSATVEPGEYTVTKDVLQTHRRCSHSEARRMSAGEDISSQSSAQTCEEKSNTGPAPKFKFHMTNTDKFHNLLKDEPQKYSLRKPGMLLKPIPHLSVLSLGEDVTDVQRSSALAPGPCVDYSLSSRNNAIPRHSTEFYKYHYL</sequence>
<evidence type="ECO:0000313" key="3">
    <source>
        <dbReference type="EMBL" id="KAK7907411.1"/>
    </source>
</evidence>
<organism evidence="3 4">
    <name type="scientific">Mugilogobius chulae</name>
    <name type="common">yellowstripe goby</name>
    <dbReference type="NCBI Taxonomy" id="88201"/>
    <lineage>
        <taxon>Eukaryota</taxon>
        <taxon>Metazoa</taxon>
        <taxon>Chordata</taxon>
        <taxon>Craniata</taxon>
        <taxon>Vertebrata</taxon>
        <taxon>Euteleostomi</taxon>
        <taxon>Actinopterygii</taxon>
        <taxon>Neopterygii</taxon>
        <taxon>Teleostei</taxon>
        <taxon>Neoteleostei</taxon>
        <taxon>Acanthomorphata</taxon>
        <taxon>Gobiaria</taxon>
        <taxon>Gobiiformes</taxon>
        <taxon>Gobioidei</taxon>
        <taxon>Gobiidae</taxon>
        <taxon>Gobionellinae</taxon>
        <taxon>Mugilogobius</taxon>
    </lineage>
</organism>